<dbReference type="AlphaFoldDB" id="A0A098ENN5"/>
<keyword evidence="1" id="KW-0812">Transmembrane</keyword>
<feature type="transmembrane region" description="Helical" evidence="1">
    <location>
        <begin position="389"/>
        <end position="420"/>
    </location>
</feature>
<evidence type="ECO:0000313" key="3">
    <source>
        <dbReference type="EMBL" id="CEG23903.1"/>
    </source>
</evidence>
<keyword evidence="1" id="KW-1133">Transmembrane helix</keyword>
<proteinExistence type="predicted"/>
<feature type="transmembrane region" description="Helical" evidence="1">
    <location>
        <begin position="103"/>
        <end position="125"/>
    </location>
</feature>
<feature type="transmembrane region" description="Helical" evidence="1">
    <location>
        <begin position="350"/>
        <end position="368"/>
    </location>
</feature>
<feature type="domain" description="DUF112" evidence="2">
    <location>
        <begin position="8"/>
        <end position="425"/>
    </location>
</feature>
<dbReference type="EMBL" id="CCXS01000001">
    <property type="protein sequence ID" value="CEG23903.1"/>
    <property type="molecule type" value="Genomic_DNA"/>
</dbReference>
<keyword evidence="1" id="KW-0472">Membrane</keyword>
<reference evidence="3 4" key="1">
    <citation type="submission" date="2014-09" db="EMBL/GenBank/DDBJ databases">
        <authorList>
            <person name="Urmite Genomes Urmite Genomes"/>
        </authorList>
    </citation>
    <scope>NUCLEOTIDE SEQUENCE [LARGE SCALE GENOMIC DNA]</scope>
    <source>
        <strain evidence="3 4">ES2</strain>
    </source>
</reference>
<dbReference type="STRING" id="1499687.BN1080_02910"/>
<dbReference type="Proteomes" id="UP000043699">
    <property type="component" value="Unassembled WGS sequence"/>
</dbReference>
<organism evidence="3 4">
    <name type="scientific">Planococcus massiliensis</name>
    <dbReference type="NCBI Taxonomy" id="1499687"/>
    <lineage>
        <taxon>Bacteria</taxon>
        <taxon>Bacillati</taxon>
        <taxon>Bacillota</taxon>
        <taxon>Bacilli</taxon>
        <taxon>Bacillales</taxon>
        <taxon>Caryophanaceae</taxon>
        <taxon>Planococcus</taxon>
    </lineage>
</organism>
<protein>
    <recommendedName>
        <fullName evidence="2">DUF112 domain-containing protein</fullName>
    </recommendedName>
</protein>
<evidence type="ECO:0000256" key="1">
    <source>
        <dbReference type="SAM" id="Phobius"/>
    </source>
</evidence>
<feature type="transmembrane region" description="Helical" evidence="1">
    <location>
        <begin position="36"/>
        <end position="60"/>
    </location>
</feature>
<dbReference type="Pfam" id="PF01970">
    <property type="entry name" value="TctA"/>
    <property type="match status" value="1"/>
</dbReference>
<dbReference type="InterPro" id="IPR002823">
    <property type="entry name" value="DUF112_TM"/>
</dbReference>
<accession>A0A098ENN5</accession>
<dbReference type="RefSeq" id="WP_052652965.1">
    <property type="nucleotide sequence ID" value="NZ_CCXS01000001.1"/>
</dbReference>
<sequence>MSLLLTAMLFALLGAIVFSLIGLISGTDETAIMVPLTLLVILLGAPPAAVFSFFMAAVLAKHLTHAVPTALMGIPGDTTAVPLLDHATTLRRMGMPHIALRKMISGGIIGAFIALPTAVLLGQFLGQFADFFKSSTGIIFTLAAILIAYFSKGKWVSVLMIIPFAFFIKSLDLLSFTVLDKHLSISFFLGIAIGPIFADLLFATSSSAKKSIERDRPKEYHLAPETKSWKGYFPNPFKILTGRQQIFTSITTFISSLTFVFSPVGMTALMGEIVGSRTKGAYKKSTTSLTVMNGVTESTYIAEVIIPLIAFGIPLSPVALGPGSPLFNAPPVFTVDPINNLHTYLTSWDFFLYGAIGLIIASLIAYPFSMNYARKASVIVLKFVSQEAIVAMFIGLACLLAFHEAQLVGVVLTFTVAAVGGLLNRILGIGAGVQFMVFYASSWIILTLFGI</sequence>
<keyword evidence="4" id="KW-1185">Reference proteome</keyword>
<name>A0A098ENN5_9BACL</name>
<evidence type="ECO:0000259" key="2">
    <source>
        <dbReference type="Pfam" id="PF01970"/>
    </source>
</evidence>
<feature type="transmembrane region" description="Helical" evidence="1">
    <location>
        <begin position="185"/>
        <end position="204"/>
    </location>
</feature>
<feature type="transmembrane region" description="Helical" evidence="1">
    <location>
        <begin position="246"/>
        <end position="270"/>
    </location>
</feature>
<dbReference type="OrthoDB" id="4391232at2"/>
<gene>
    <name evidence="3" type="ORF">BN1080_02910</name>
</gene>
<evidence type="ECO:0000313" key="4">
    <source>
        <dbReference type="Proteomes" id="UP000043699"/>
    </source>
</evidence>
<feature type="transmembrane region" description="Helical" evidence="1">
    <location>
        <begin position="426"/>
        <end position="449"/>
    </location>
</feature>